<dbReference type="PANTHER" id="PTHR15710:SF4">
    <property type="entry name" value="E3 UBIQUITIN-PROTEIN LIGASE AIP2"/>
    <property type="match status" value="1"/>
</dbReference>
<sequence length="304" mass="34559">MEFNEVLVKQRLIHLQNQIEEKETFEDGITSIKVLLIDYYPCASPSLRESLYCAVCHVASTLRTKFTEREFWLLGKELFEEAERRVADSSEKEYMKTCIARACEQLNITLDQQEVSEFAFNGQFPDDYVPPPPTLQVAHELLATLGVVAGSSQDMREDGNTSESASVLIEDMVDNMDEVRGFQNLIASINIVASIEASLQGLAAVRPMKPPPASKEVIENLPIVTISEEMMARLGSDIECAVCRENLIISEEMHELPCKHLFHLLCLKPWLDKHNSCPICRHELPTDDQAYESWKEREAKRMRP</sequence>
<dbReference type="GO" id="GO:0061630">
    <property type="term" value="F:ubiquitin protein ligase activity"/>
    <property type="evidence" value="ECO:0007669"/>
    <property type="project" value="UniProtKB-EC"/>
</dbReference>
<evidence type="ECO:0000256" key="3">
    <source>
        <dbReference type="ARBA" id="ARBA00022679"/>
    </source>
</evidence>
<keyword evidence="4" id="KW-0479">Metal-binding</keyword>
<evidence type="ECO:0000256" key="1">
    <source>
        <dbReference type="ARBA" id="ARBA00000900"/>
    </source>
</evidence>
<dbReference type="SMART" id="SM00184">
    <property type="entry name" value="RING"/>
    <property type="match status" value="1"/>
</dbReference>
<dbReference type="InParanoid" id="A0A2G5C8C7"/>
<dbReference type="PROSITE" id="PS50089">
    <property type="entry name" value="ZF_RING_2"/>
    <property type="match status" value="1"/>
</dbReference>
<keyword evidence="5 8" id="KW-0863">Zinc-finger</keyword>
<reference evidence="10 11" key="1">
    <citation type="submission" date="2017-09" db="EMBL/GenBank/DDBJ databases">
        <title>WGS assembly of Aquilegia coerulea Goldsmith.</title>
        <authorList>
            <person name="Hodges S."/>
            <person name="Kramer E."/>
            <person name="Nordborg M."/>
            <person name="Tomkins J."/>
            <person name="Borevitz J."/>
            <person name="Derieg N."/>
            <person name="Yan J."/>
            <person name="Mihaltcheva S."/>
            <person name="Hayes R.D."/>
            <person name="Rokhsar D."/>
        </authorList>
    </citation>
    <scope>NUCLEOTIDE SEQUENCE [LARGE SCALE GENOMIC DNA]</scope>
    <source>
        <strain evidence="11">cv. Goldsmith</strain>
    </source>
</reference>
<name>A0A2G5C8C7_AQUCA</name>
<dbReference type="FunFam" id="3.30.40.10:FF:000127">
    <property type="entry name" value="E3 ubiquitin-protein ligase RNF181"/>
    <property type="match status" value="1"/>
</dbReference>
<dbReference type="GO" id="GO:0008270">
    <property type="term" value="F:zinc ion binding"/>
    <property type="evidence" value="ECO:0007669"/>
    <property type="project" value="UniProtKB-KW"/>
</dbReference>
<dbReference type="GO" id="GO:0005737">
    <property type="term" value="C:cytoplasm"/>
    <property type="evidence" value="ECO:0007669"/>
    <property type="project" value="TreeGrafter"/>
</dbReference>
<evidence type="ECO:0000313" key="10">
    <source>
        <dbReference type="EMBL" id="PIA27538.1"/>
    </source>
</evidence>
<dbReference type="SUPFAM" id="SSF57850">
    <property type="entry name" value="RING/U-box"/>
    <property type="match status" value="1"/>
</dbReference>
<evidence type="ECO:0000256" key="8">
    <source>
        <dbReference type="PROSITE-ProRule" id="PRU00175"/>
    </source>
</evidence>
<dbReference type="STRING" id="218851.A0A2G5C8C7"/>
<dbReference type="EC" id="2.3.2.27" evidence="2"/>
<keyword evidence="7" id="KW-0862">Zinc</keyword>
<proteinExistence type="predicted"/>
<protein>
    <recommendedName>
        <fullName evidence="2">RING-type E3 ubiquitin transferase</fullName>
        <ecNumber evidence="2">2.3.2.27</ecNumber>
    </recommendedName>
</protein>
<dbReference type="EMBL" id="KZ305093">
    <property type="protein sequence ID" value="PIA27538.1"/>
    <property type="molecule type" value="Genomic_DNA"/>
</dbReference>
<keyword evidence="3" id="KW-0808">Transferase</keyword>
<dbReference type="Pfam" id="PF13639">
    <property type="entry name" value="zf-RING_2"/>
    <property type="match status" value="1"/>
</dbReference>
<accession>A0A2G5C8C7</accession>
<evidence type="ECO:0000256" key="6">
    <source>
        <dbReference type="ARBA" id="ARBA00022786"/>
    </source>
</evidence>
<dbReference type="PANTHER" id="PTHR15710">
    <property type="entry name" value="E3 UBIQUITIN-PROTEIN LIGASE PRAJA"/>
    <property type="match status" value="1"/>
</dbReference>
<dbReference type="Gene3D" id="3.30.40.10">
    <property type="entry name" value="Zinc/RING finger domain, C3HC4 (zinc finger)"/>
    <property type="match status" value="1"/>
</dbReference>
<evidence type="ECO:0000256" key="2">
    <source>
        <dbReference type="ARBA" id="ARBA00012483"/>
    </source>
</evidence>
<evidence type="ECO:0000256" key="4">
    <source>
        <dbReference type="ARBA" id="ARBA00022723"/>
    </source>
</evidence>
<evidence type="ECO:0000259" key="9">
    <source>
        <dbReference type="PROSITE" id="PS50089"/>
    </source>
</evidence>
<organism evidence="10 11">
    <name type="scientific">Aquilegia coerulea</name>
    <name type="common">Rocky mountain columbine</name>
    <dbReference type="NCBI Taxonomy" id="218851"/>
    <lineage>
        <taxon>Eukaryota</taxon>
        <taxon>Viridiplantae</taxon>
        <taxon>Streptophyta</taxon>
        <taxon>Embryophyta</taxon>
        <taxon>Tracheophyta</taxon>
        <taxon>Spermatophyta</taxon>
        <taxon>Magnoliopsida</taxon>
        <taxon>Ranunculales</taxon>
        <taxon>Ranunculaceae</taxon>
        <taxon>Thalictroideae</taxon>
        <taxon>Aquilegia</taxon>
    </lineage>
</organism>
<evidence type="ECO:0000256" key="7">
    <source>
        <dbReference type="ARBA" id="ARBA00022833"/>
    </source>
</evidence>
<dbReference type="GO" id="GO:0016567">
    <property type="term" value="P:protein ubiquitination"/>
    <property type="evidence" value="ECO:0007669"/>
    <property type="project" value="UniProtKB-ARBA"/>
</dbReference>
<evidence type="ECO:0000313" key="11">
    <source>
        <dbReference type="Proteomes" id="UP000230069"/>
    </source>
</evidence>
<keyword evidence="11" id="KW-1185">Reference proteome</keyword>
<dbReference type="InterPro" id="IPR013083">
    <property type="entry name" value="Znf_RING/FYVE/PHD"/>
</dbReference>
<gene>
    <name evidence="10" type="ORF">AQUCO_07600004v1</name>
</gene>
<feature type="domain" description="RING-type" evidence="9">
    <location>
        <begin position="240"/>
        <end position="281"/>
    </location>
</feature>
<evidence type="ECO:0000256" key="5">
    <source>
        <dbReference type="ARBA" id="ARBA00022771"/>
    </source>
</evidence>
<comment type="catalytic activity">
    <reaction evidence="1">
        <text>S-ubiquitinyl-[E2 ubiquitin-conjugating enzyme]-L-cysteine + [acceptor protein]-L-lysine = [E2 ubiquitin-conjugating enzyme]-L-cysteine + N(6)-ubiquitinyl-[acceptor protein]-L-lysine.</text>
        <dbReference type="EC" id="2.3.2.27"/>
    </reaction>
</comment>
<dbReference type="AlphaFoldDB" id="A0A2G5C8C7"/>
<dbReference type="Proteomes" id="UP000230069">
    <property type="component" value="Unassembled WGS sequence"/>
</dbReference>
<keyword evidence="6" id="KW-0833">Ubl conjugation pathway</keyword>
<dbReference type="OrthoDB" id="8062037at2759"/>
<dbReference type="InterPro" id="IPR001841">
    <property type="entry name" value="Znf_RING"/>
</dbReference>